<evidence type="ECO:0000256" key="7">
    <source>
        <dbReference type="ARBA" id="ARBA00022679"/>
    </source>
</evidence>
<comment type="pathway">
    <text evidence="9">One-carbon metabolism; tetrahydrofolate interconversion.</text>
</comment>
<dbReference type="InterPro" id="IPR019798">
    <property type="entry name" value="Ser_HO-MeTrfase_PLP_BS"/>
</dbReference>
<comment type="cofactor">
    <cofactor evidence="1 9 10">
        <name>pyridoxal 5'-phosphate</name>
        <dbReference type="ChEBI" id="CHEBI:597326"/>
    </cofactor>
</comment>
<evidence type="ECO:0000256" key="10">
    <source>
        <dbReference type="PIRSR" id="PIRSR000412-50"/>
    </source>
</evidence>
<comment type="pathway">
    <text evidence="9">Amino-acid biosynthesis; glycine biosynthesis; glycine from L-serine: step 1/1.</text>
</comment>
<dbReference type="GO" id="GO:0019264">
    <property type="term" value="P:glycine biosynthetic process from serine"/>
    <property type="evidence" value="ECO:0007669"/>
    <property type="project" value="UniProtKB-UniRule"/>
</dbReference>
<dbReference type="GO" id="GO:0032259">
    <property type="term" value="P:methylation"/>
    <property type="evidence" value="ECO:0007669"/>
    <property type="project" value="UniProtKB-KW"/>
</dbReference>
<dbReference type="AlphaFoldDB" id="A0A1G2B460"/>
<keyword evidence="7 9" id="KW-0808">Transferase</keyword>
<feature type="modified residue" description="N6-(pyridoxal phosphate)lysine" evidence="9 10">
    <location>
        <position position="225"/>
    </location>
</feature>
<dbReference type="InterPro" id="IPR049943">
    <property type="entry name" value="Ser_HO-MeTrfase-like"/>
</dbReference>
<comment type="subcellular location">
    <subcellularLocation>
        <location evidence="2 9">Cytoplasm</location>
    </subcellularLocation>
</comment>
<keyword evidence="5 9" id="KW-0963">Cytoplasm</keyword>
<comment type="catalytic activity">
    <reaction evidence="9">
        <text>(6R)-5,10-methylene-5,6,7,8-tetrahydrofolate + glycine + H2O = (6S)-5,6,7,8-tetrahydrofolate + L-serine</text>
        <dbReference type="Rhea" id="RHEA:15481"/>
        <dbReference type="ChEBI" id="CHEBI:15377"/>
        <dbReference type="ChEBI" id="CHEBI:15636"/>
        <dbReference type="ChEBI" id="CHEBI:33384"/>
        <dbReference type="ChEBI" id="CHEBI:57305"/>
        <dbReference type="ChEBI" id="CHEBI:57453"/>
        <dbReference type="EC" id="2.1.2.1"/>
    </reaction>
</comment>
<organism evidence="12 13">
    <name type="scientific">Candidatus Kerfeldbacteria bacterium RIFCSPLOWO2_01_FULL_48_11</name>
    <dbReference type="NCBI Taxonomy" id="1798543"/>
    <lineage>
        <taxon>Bacteria</taxon>
        <taxon>Candidatus Kerfeldiibacteriota</taxon>
    </lineage>
</organism>
<dbReference type="Gene3D" id="3.40.640.10">
    <property type="entry name" value="Type I PLP-dependent aspartate aminotransferase-like (Major domain)"/>
    <property type="match status" value="1"/>
</dbReference>
<dbReference type="GO" id="GO:0004372">
    <property type="term" value="F:glycine hydroxymethyltransferase activity"/>
    <property type="evidence" value="ECO:0007669"/>
    <property type="project" value="UniProtKB-UniRule"/>
</dbReference>
<dbReference type="PANTHER" id="PTHR11680">
    <property type="entry name" value="SERINE HYDROXYMETHYLTRANSFERASE"/>
    <property type="match status" value="1"/>
</dbReference>
<comment type="caution">
    <text evidence="12">The sequence shown here is derived from an EMBL/GenBank/DDBJ whole genome shotgun (WGS) entry which is preliminary data.</text>
</comment>
<dbReference type="EC" id="2.1.2.1" evidence="9"/>
<gene>
    <name evidence="9" type="primary">glyA</name>
    <name evidence="12" type="ORF">A2898_01610</name>
</gene>
<feature type="site" description="Plays an important role in substrate specificity" evidence="9">
    <location>
        <position position="224"/>
    </location>
</feature>
<dbReference type="PANTHER" id="PTHR11680:SF35">
    <property type="entry name" value="SERINE HYDROXYMETHYLTRANSFERASE 1"/>
    <property type="match status" value="1"/>
</dbReference>
<evidence type="ECO:0000256" key="2">
    <source>
        <dbReference type="ARBA" id="ARBA00004496"/>
    </source>
</evidence>
<evidence type="ECO:0000259" key="11">
    <source>
        <dbReference type="Pfam" id="PF00464"/>
    </source>
</evidence>
<evidence type="ECO:0000256" key="3">
    <source>
        <dbReference type="ARBA" id="ARBA00006376"/>
    </source>
</evidence>
<dbReference type="STRING" id="1798543.A2898_01610"/>
<evidence type="ECO:0000256" key="8">
    <source>
        <dbReference type="ARBA" id="ARBA00022898"/>
    </source>
</evidence>
<feature type="binding site" evidence="9">
    <location>
        <position position="116"/>
    </location>
    <ligand>
        <name>(6S)-5,6,7,8-tetrahydrofolate</name>
        <dbReference type="ChEBI" id="CHEBI:57453"/>
    </ligand>
</feature>
<dbReference type="UniPathway" id="UPA00288">
    <property type="reaction ID" value="UER01023"/>
</dbReference>
<dbReference type="UniPathway" id="UPA00193"/>
<keyword evidence="8 9" id="KW-0663">Pyridoxal phosphate</keyword>
<dbReference type="Gene3D" id="3.90.1150.10">
    <property type="entry name" value="Aspartate Aminotransferase, domain 1"/>
    <property type="match status" value="1"/>
</dbReference>
<dbReference type="Pfam" id="PF00464">
    <property type="entry name" value="SHMT"/>
    <property type="match status" value="1"/>
</dbReference>
<evidence type="ECO:0000313" key="13">
    <source>
        <dbReference type="Proteomes" id="UP000179164"/>
    </source>
</evidence>
<dbReference type="InterPro" id="IPR015421">
    <property type="entry name" value="PyrdxlP-dep_Trfase_major"/>
</dbReference>
<comment type="similarity">
    <text evidence="3 9">Belongs to the SHMT family.</text>
</comment>
<accession>A0A1G2B460</accession>
<feature type="binding site" evidence="9">
    <location>
        <begin position="120"/>
        <end position="122"/>
    </location>
    <ligand>
        <name>(6S)-5,6,7,8-tetrahydrofolate</name>
        <dbReference type="ChEBI" id="CHEBI:57453"/>
    </ligand>
</feature>
<feature type="domain" description="Serine hydroxymethyltransferase-like" evidence="11">
    <location>
        <begin position="3"/>
        <end position="394"/>
    </location>
</feature>
<evidence type="ECO:0000313" key="12">
    <source>
        <dbReference type="EMBL" id="OGY83954.1"/>
    </source>
</evidence>
<dbReference type="SUPFAM" id="SSF53383">
    <property type="entry name" value="PLP-dependent transferases"/>
    <property type="match status" value="1"/>
</dbReference>
<dbReference type="InterPro" id="IPR015422">
    <property type="entry name" value="PyrdxlP-dep_Trfase_small"/>
</dbReference>
<reference evidence="12 13" key="1">
    <citation type="journal article" date="2016" name="Nat. Commun.">
        <title>Thousands of microbial genomes shed light on interconnected biogeochemical processes in an aquifer system.</title>
        <authorList>
            <person name="Anantharaman K."/>
            <person name="Brown C.T."/>
            <person name="Hug L.A."/>
            <person name="Sharon I."/>
            <person name="Castelle C.J."/>
            <person name="Probst A.J."/>
            <person name="Thomas B.C."/>
            <person name="Singh A."/>
            <person name="Wilkins M.J."/>
            <person name="Karaoz U."/>
            <person name="Brodie E.L."/>
            <person name="Williams K.H."/>
            <person name="Hubbard S.S."/>
            <person name="Banfield J.F."/>
        </authorList>
    </citation>
    <scope>NUCLEOTIDE SEQUENCE [LARGE SCALE GENOMIC DNA]</scope>
</reference>
<protein>
    <recommendedName>
        <fullName evidence="9">Serine hydroxymethyltransferase</fullName>
        <shortName evidence="9">SHMT</shortName>
        <shortName evidence="9">Serine methylase</shortName>
        <ecNumber evidence="9">2.1.2.1</ecNumber>
    </recommendedName>
</protein>
<evidence type="ECO:0000256" key="5">
    <source>
        <dbReference type="ARBA" id="ARBA00022490"/>
    </source>
</evidence>
<evidence type="ECO:0000256" key="1">
    <source>
        <dbReference type="ARBA" id="ARBA00001933"/>
    </source>
</evidence>
<dbReference type="Proteomes" id="UP000179164">
    <property type="component" value="Unassembled WGS sequence"/>
</dbReference>
<dbReference type="InterPro" id="IPR015424">
    <property type="entry name" value="PyrdxlP-dep_Trfase"/>
</dbReference>
<comment type="caution">
    <text evidence="9">Lacks conserved residue(s) required for the propagation of feature annotation.</text>
</comment>
<dbReference type="InterPro" id="IPR039429">
    <property type="entry name" value="SHMT-like_dom"/>
</dbReference>
<dbReference type="HAMAP" id="MF_00051">
    <property type="entry name" value="SHMT"/>
    <property type="match status" value="1"/>
</dbReference>
<evidence type="ECO:0000256" key="9">
    <source>
        <dbReference type="HAMAP-Rule" id="MF_00051"/>
    </source>
</evidence>
<name>A0A1G2B460_9BACT</name>
<comment type="function">
    <text evidence="9">Catalyzes the reversible interconversion of serine and glycine with tetrahydrofolate (THF) serving as the one-carbon carrier. This reaction serves as the major source of one-carbon groups required for the biosynthesis of purines, thymidylate, methionine, and other important biomolecules. Also exhibits THF-independent aldolase activity toward beta-hydroxyamino acids, producing glycine and aldehydes, via a retro-aldol mechanism.</text>
</comment>
<dbReference type="EMBL" id="MHKE01000012">
    <property type="protein sequence ID" value="OGY83954.1"/>
    <property type="molecule type" value="Genomic_DNA"/>
</dbReference>
<comment type="subunit">
    <text evidence="4 9">Homodimer.</text>
</comment>
<keyword evidence="12" id="KW-0489">Methyltransferase</keyword>
<proteinExistence type="inferred from homology"/>
<dbReference type="GO" id="GO:0005829">
    <property type="term" value="C:cytosol"/>
    <property type="evidence" value="ECO:0007669"/>
    <property type="project" value="TreeGrafter"/>
</dbReference>
<keyword evidence="6 9" id="KW-0554">One-carbon metabolism</keyword>
<dbReference type="PROSITE" id="PS00096">
    <property type="entry name" value="SHMT"/>
    <property type="match status" value="1"/>
</dbReference>
<dbReference type="InterPro" id="IPR001085">
    <property type="entry name" value="Ser_HO-MeTrfase"/>
</dbReference>
<dbReference type="PIRSF" id="PIRSF000412">
    <property type="entry name" value="SHMT"/>
    <property type="match status" value="1"/>
</dbReference>
<dbReference type="FunFam" id="3.40.640.10:FF:000001">
    <property type="entry name" value="Serine hydroxymethyltransferase"/>
    <property type="match status" value="1"/>
</dbReference>
<dbReference type="NCBIfam" id="NF000586">
    <property type="entry name" value="PRK00011.1"/>
    <property type="match status" value="1"/>
</dbReference>
<dbReference type="GO" id="GO:0030170">
    <property type="term" value="F:pyridoxal phosphate binding"/>
    <property type="evidence" value="ECO:0007669"/>
    <property type="project" value="UniProtKB-UniRule"/>
</dbReference>
<dbReference type="GO" id="GO:0008168">
    <property type="term" value="F:methyltransferase activity"/>
    <property type="evidence" value="ECO:0007669"/>
    <property type="project" value="UniProtKB-KW"/>
</dbReference>
<evidence type="ECO:0000256" key="4">
    <source>
        <dbReference type="ARBA" id="ARBA00011738"/>
    </source>
</evidence>
<sequence>MMLQKSDNEVYTIIQHELERQRHVLEMIPSENFTSVAVMEALGTVLTNKYSEGYAGRRYYGGNQFIDDVETLAIERAKKLFSVEHANVQPYSGSPANQAVYFALLNPGDTVLGMELAMGGHLTHGYKLNFSGKYFKAVSYGVDKTTHRIDYDDVREIARREKPKMIIAGATAYPREFDFKKFAEIASEVNAYFLADISHVTGLIIAGVHQSPFEHADVVMTTTHKTLRGPRGAMLLVPKKADRLHDIYHPASKKDLAQLIDSAIIPGLQGGPHNHQTAAIAVAMKEAMEPSFKEYGRQVVKNAKVLADSLISGGLELITGGTDNHLILADVTKYGVSGKQAEELLDSVGITVNKNLIPFDTRKPLDPSGIRLGTPALTTRGFNEDEMKRIGGLITDILKNPDNSSAHETVRKEVRAMTDAHSLYPEL</sequence>
<dbReference type="CDD" id="cd00378">
    <property type="entry name" value="SHMT"/>
    <property type="match status" value="1"/>
</dbReference>
<evidence type="ECO:0000256" key="6">
    <source>
        <dbReference type="ARBA" id="ARBA00022563"/>
    </source>
</evidence>
<dbReference type="GO" id="GO:0035999">
    <property type="term" value="P:tetrahydrofolate interconversion"/>
    <property type="evidence" value="ECO:0007669"/>
    <property type="project" value="UniProtKB-UniRule"/>
</dbReference>
<keyword evidence="9" id="KW-0028">Amino-acid biosynthesis</keyword>